<keyword evidence="2 8" id="KW-0645">Protease</keyword>
<organism evidence="12 13">
    <name type="scientific">Perkinsus olseni</name>
    <name type="common">Perkinsus atlanticus</name>
    <dbReference type="NCBI Taxonomy" id="32597"/>
    <lineage>
        <taxon>Eukaryota</taxon>
        <taxon>Sar</taxon>
        <taxon>Alveolata</taxon>
        <taxon>Perkinsozoa</taxon>
        <taxon>Perkinsea</taxon>
        <taxon>Perkinsida</taxon>
        <taxon>Perkinsidae</taxon>
        <taxon>Perkinsus</taxon>
    </lineage>
</organism>
<sequence>MHLHSPPALGIFFLPAVLSTKLNTAVVIIEDSNGNQVSVGDAFHQHRNCVVGNQGKLDRLSKCFEEGSRSTVIEDLSITGIQIVHVGSENCPATPEDVCDFVKSIKLHSNHRNALCADGSRPSSLPLSQPRRGSSVGAGVSRKRLDSNRLEYPPNDPVFPKQKTFLDSLRIQEVWNEVRESGLSREDVVVAIIDTGVAPDHPDLEGKLLEGYDASGAREKSLTDNHGHGTLMAGILASKINNRFGIAGIADKVKIHPIRVTESQTGWAPVSQISRAWERALLFKDTNILVFAHGDEFTELNEFVYMRLLEKSVEQGVFVVTAASNSERADGSEETPLPWSLADDIPGVVSVAATYATNPTLLLANHPKLASFGAPGTDAWSPRPKRVEGEWLYWERWGSSAAAAATSGVVALMMSFKNFKPLEMERMLLNSTEDRVRTKWGHEMPYGVLRPDLAVKQAIAETRQSQPDESSGARGKKRKANS</sequence>
<dbReference type="EMBL" id="JABANP010000300">
    <property type="protein sequence ID" value="KAF4684642.1"/>
    <property type="molecule type" value="Genomic_DNA"/>
</dbReference>
<evidence type="ECO:0000256" key="10">
    <source>
        <dbReference type="SAM" id="SignalP"/>
    </source>
</evidence>
<dbReference type="PROSITE" id="PS51892">
    <property type="entry name" value="SUBTILASE"/>
    <property type="match status" value="1"/>
</dbReference>
<feature type="chain" id="PRO_5029526719" description="subtilisin" evidence="10">
    <location>
        <begin position="20"/>
        <end position="482"/>
    </location>
</feature>
<dbReference type="PROSITE" id="PS00136">
    <property type="entry name" value="SUBTILASE_ASP"/>
    <property type="match status" value="1"/>
</dbReference>
<reference evidence="12 13" key="1">
    <citation type="submission" date="2020-04" db="EMBL/GenBank/DDBJ databases">
        <title>Perkinsus olseni comparative genomics.</title>
        <authorList>
            <person name="Bogema D.R."/>
        </authorList>
    </citation>
    <scope>NUCLEOTIDE SEQUENCE [LARGE SCALE GENOMIC DNA]</scope>
    <source>
        <strain evidence="12">00978-12</strain>
    </source>
</reference>
<dbReference type="GO" id="GO:0006508">
    <property type="term" value="P:proteolysis"/>
    <property type="evidence" value="ECO:0007669"/>
    <property type="project" value="UniProtKB-KW"/>
</dbReference>
<dbReference type="InterPro" id="IPR051048">
    <property type="entry name" value="Peptidase_S8/S53_subtilisin"/>
</dbReference>
<proteinExistence type="inferred from homology"/>
<dbReference type="PANTHER" id="PTHR43399">
    <property type="entry name" value="SUBTILISIN-RELATED"/>
    <property type="match status" value="1"/>
</dbReference>
<keyword evidence="3 8" id="KW-0378">Hydrolase</keyword>
<feature type="active site" description="Charge relay system" evidence="8">
    <location>
        <position position="228"/>
    </location>
</feature>
<feature type="domain" description="Peptidase S8/S53" evidence="11">
    <location>
        <begin position="187"/>
        <end position="444"/>
    </location>
</feature>
<comment type="catalytic activity">
    <reaction evidence="6">
        <text>Hydrolysis of proteins with broad specificity for peptide bonds, and a preference for a large uncharged residue in P1. Hydrolyzes peptide amides.</text>
        <dbReference type="EC" id="3.4.21.62"/>
    </reaction>
</comment>
<feature type="active site" description="Charge relay system" evidence="8">
    <location>
        <position position="400"/>
    </location>
</feature>
<gene>
    <name evidence="12" type="ORF">FOZ60_007630</name>
</gene>
<dbReference type="Proteomes" id="UP000541610">
    <property type="component" value="Unassembled WGS sequence"/>
</dbReference>
<keyword evidence="4 8" id="KW-0720">Serine protease</keyword>
<dbReference type="GO" id="GO:0004252">
    <property type="term" value="F:serine-type endopeptidase activity"/>
    <property type="evidence" value="ECO:0007669"/>
    <property type="project" value="UniProtKB-UniRule"/>
</dbReference>
<evidence type="ECO:0000256" key="1">
    <source>
        <dbReference type="ARBA" id="ARBA00011073"/>
    </source>
</evidence>
<name>A0A7J6NL69_PEROL</name>
<dbReference type="InterPro" id="IPR023827">
    <property type="entry name" value="Peptidase_S8_Asp-AS"/>
</dbReference>
<dbReference type="EC" id="3.4.21.62" evidence="7"/>
<accession>A0A7J6NL69</accession>
<keyword evidence="10" id="KW-0732">Signal</keyword>
<protein>
    <recommendedName>
        <fullName evidence="7">subtilisin</fullName>
        <ecNumber evidence="7">3.4.21.62</ecNumber>
    </recommendedName>
</protein>
<dbReference type="InterPro" id="IPR000209">
    <property type="entry name" value="Peptidase_S8/S53_dom"/>
</dbReference>
<evidence type="ECO:0000256" key="2">
    <source>
        <dbReference type="ARBA" id="ARBA00022670"/>
    </source>
</evidence>
<evidence type="ECO:0000256" key="6">
    <source>
        <dbReference type="ARBA" id="ARBA00023529"/>
    </source>
</evidence>
<evidence type="ECO:0000256" key="9">
    <source>
        <dbReference type="SAM" id="MobiDB-lite"/>
    </source>
</evidence>
<dbReference type="Pfam" id="PF00082">
    <property type="entry name" value="Peptidase_S8"/>
    <property type="match status" value="1"/>
</dbReference>
<evidence type="ECO:0000256" key="7">
    <source>
        <dbReference type="ARBA" id="ARBA00023619"/>
    </source>
</evidence>
<keyword evidence="5" id="KW-0865">Zymogen</keyword>
<evidence type="ECO:0000256" key="3">
    <source>
        <dbReference type="ARBA" id="ARBA00022801"/>
    </source>
</evidence>
<feature type="active site" description="Charge relay system" evidence="8">
    <location>
        <position position="194"/>
    </location>
</feature>
<dbReference type="InterPro" id="IPR036852">
    <property type="entry name" value="Peptidase_S8/S53_dom_sf"/>
</dbReference>
<comment type="similarity">
    <text evidence="1 8">Belongs to the peptidase S8 family.</text>
</comment>
<evidence type="ECO:0000259" key="11">
    <source>
        <dbReference type="Pfam" id="PF00082"/>
    </source>
</evidence>
<dbReference type="Gene3D" id="3.40.50.200">
    <property type="entry name" value="Peptidase S8/S53 domain"/>
    <property type="match status" value="1"/>
</dbReference>
<dbReference type="OrthoDB" id="531541at2759"/>
<dbReference type="AlphaFoldDB" id="A0A7J6NL69"/>
<feature type="signal peptide" evidence="10">
    <location>
        <begin position="1"/>
        <end position="19"/>
    </location>
</feature>
<evidence type="ECO:0000256" key="8">
    <source>
        <dbReference type="PROSITE-ProRule" id="PRU01240"/>
    </source>
</evidence>
<dbReference type="SUPFAM" id="SSF52743">
    <property type="entry name" value="Subtilisin-like"/>
    <property type="match status" value="1"/>
</dbReference>
<feature type="region of interest" description="Disordered" evidence="9">
    <location>
        <begin position="459"/>
        <end position="482"/>
    </location>
</feature>
<evidence type="ECO:0000256" key="4">
    <source>
        <dbReference type="ARBA" id="ARBA00022825"/>
    </source>
</evidence>
<evidence type="ECO:0000256" key="5">
    <source>
        <dbReference type="ARBA" id="ARBA00023145"/>
    </source>
</evidence>
<comment type="caution">
    <text evidence="12">The sequence shown here is derived from an EMBL/GenBank/DDBJ whole genome shotgun (WGS) entry which is preliminary data.</text>
</comment>
<evidence type="ECO:0000313" key="12">
    <source>
        <dbReference type="EMBL" id="KAF4684642.1"/>
    </source>
</evidence>
<evidence type="ECO:0000313" key="13">
    <source>
        <dbReference type="Proteomes" id="UP000541610"/>
    </source>
</evidence>
<feature type="compositionally biased region" description="Low complexity" evidence="9">
    <location>
        <begin position="119"/>
        <end position="135"/>
    </location>
</feature>
<dbReference type="PRINTS" id="PR00723">
    <property type="entry name" value="SUBTILISIN"/>
</dbReference>
<feature type="region of interest" description="Disordered" evidence="9">
    <location>
        <begin position="118"/>
        <end position="156"/>
    </location>
</feature>
<dbReference type="PANTHER" id="PTHR43399:SF4">
    <property type="entry name" value="CELL WALL-ASSOCIATED PROTEASE"/>
    <property type="match status" value="1"/>
</dbReference>
<dbReference type="InterPro" id="IPR015500">
    <property type="entry name" value="Peptidase_S8_subtilisin-rel"/>
</dbReference>